<evidence type="ECO:0000256" key="1">
    <source>
        <dbReference type="SAM" id="MobiDB-lite"/>
    </source>
</evidence>
<proteinExistence type="predicted"/>
<evidence type="ECO:0008006" key="7">
    <source>
        <dbReference type="Google" id="ProtNLM"/>
    </source>
</evidence>
<keyword evidence="2" id="KW-0812">Transmembrane</keyword>
<evidence type="ECO:0000313" key="4">
    <source>
        <dbReference type="EMBL" id="KAE8545938.1"/>
    </source>
</evidence>
<evidence type="ECO:0000313" key="5">
    <source>
        <dbReference type="Proteomes" id="UP000261325"/>
    </source>
</evidence>
<dbReference type="Proteomes" id="UP000261325">
    <property type="component" value="Unassembled WGS sequence"/>
</dbReference>
<feature type="region of interest" description="Disordered" evidence="1">
    <location>
        <begin position="70"/>
        <end position="96"/>
    </location>
</feature>
<dbReference type="EMBL" id="WBMP01000006">
    <property type="protein sequence ID" value="KAE8545938.1"/>
    <property type="molecule type" value="Genomic_DNA"/>
</dbReference>
<evidence type="ECO:0000313" key="6">
    <source>
        <dbReference type="Proteomes" id="UP000469950"/>
    </source>
</evidence>
<organism evidence="3 5">
    <name type="scientific">Marinobacter nauticus</name>
    <name type="common">Marinobacter hydrocarbonoclasticus</name>
    <name type="synonym">Marinobacter aquaeolei</name>
    <dbReference type="NCBI Taxonomy" id="2743"/>
    <lineage>
        <taxon>Bacteria</taxon>
        <taxon>Pseudomonadati</taxon>
        <taxon>Pseudomonadota</taxon>
        <taxon>Gammaproteobacteria</taxon>
        <taxon>Pseudomonadales</taxon>
        <taxon>Marinobacteraceae</taxon>
        <taxon>Marinobacter</taxon>
    </lineage>
</organism>
<comment type="caution">
    <text evidence="3">The sequence shown here is derived from an EMBL/GenBank/DDBJ whole genome shotgun (WGS) entry which is preliminary data.</text>
</comment>
<dbReference type="AlphaFoldDB" id="A0A3B8WS38"/>
<dbReference type="RefSeq" id="WP_153740552.1">
    <property type="nucleotide sequence ID" value="NZ_WBMP01000006.1"/>
</dbReference>
<keyword evidence="2" id="KW-1133">Transmembrane helix</keyword>
<dbReference type="Proteomes" id="UP000469950">
    <property type="component" value="Unassembled WGS sequence"/>
</dbReference>
<feature type="transmembrane region" description="Helical" evidence="2">
    <location>
        <begin position="6"/>
        <end position="29"/>
    </location>
</feature>
<reference evidence="4 6" key="2">
    <citation type="submission" date="2019-10" db="EMBL/GenBank/DDBJ databases">
        <title>Draft genome sequence of Marinobacter hydrocarbonoclasticus NCT7M from the microbiome of the marine copepod.</title>
        <authorList>
            <person name="Nuttall R."/>
            <person name="Sharma G."/>
            <person name="Moisander P."/>
        </authorList>
    </citation>
    <scope>NUCLEOTIDE SEQUENCE [LARGE SCALE GENOMIC DNA]</scope>
    <source>
        <strain evidence="4 6">NCT7M</strain>
    </source>
</reference>
<feature type="region of interest" description="Disordered" evidence="1">
    <location>
        <begin position="150"/>
        <end position="174"/>
    </location>
</feature>
<protein>
    <recommendedName>
        <fullName evidence="7">DUF4124 domain-containing protein</fullName>
    </recommendedName>
</protein>
<dbReference type="EMBL" id="DLYI01000316">
    <property type="protein sequence ID" value="HAC30752.1"/>
    <property type="molecule type" value="Genomic_DNA"/>
</dbReference>
<gene>
    <name evidence="3" type="ORF">DCF82_23545</name>
    <name evidence="4" type="ORF">F6453_1685</name>
</gene>
<evidence type="ECO:0000313" key="3">
    <source>
        <dbReference type="EMBL" id="HAC30752.1"/>
    </source>
</evidence>
<evidence type="ECO:0000256" key="2">
    <source>
        <dbReference type="SAM" id="Phobius"/>
    </source>
</evidence>
<accession>A0A3B8WS38</accession>
<reference evidence="3 5" key="1">
    <citation type="journal article" date="2018" name="Nat. Biotechnol.">
        <title>A standardized bacterial taxonomy based on genome phylogeny substantially revises the tree of life.</title>
        <authorList>
            <person name="Parks D.H."/>
            <person name="Chuvochina M."/>
            <person name="Waite D.W."/>
            <person name="Rinke C."/>
            <person name="Skarshewski A."/>
            <person name="Chaumeil P.A."/>
            <person name="Hugenholtz P."/>
        </authorList>
    </citation>
    <scope>NUCLEOTIDE SEQUENCE [LARGE SCALE GENOMIC DNA]</scope>
    <source>
        <strain evidence="3">UBA9049</strain>
    </source>
</reference>
<feature type="compositionally biased region" description="Low complexity" evidence="1">
    <location>
        <begin position="152"/>
        <end position="169"/>
    </location>
</feature>
<keyword evidence="2" id="KW-0472">Membrane</keyword>
<name>A0A3B8WS38_MARNT</name>
<sequence length="223" mass="25692">MRFLGIVAAVFVANLITLAFIALAFAMLISDQGQAFMRHLGYDISPLVSAYHQTQIKEWNDPRVRRMTSIDITPSPQEPAPVQPKPASKTTDNKPDRHAIQTTLNTCRFWNNEYRKDGTDRSKGFRDAACNRYERLSGSDVNRVISLATAPQRQTTSQQSNTRQSQQANNDDRQHEAYCKRLQEKIDYYDAKLRSGGDGSYMTYWRGERRKVSNKYSWECLRK</sequence>